<keyword evidence="1" id="KW-0732">Signal</keyword>
<dbReference type="WBParaSite" id="Pan_g18940.t1">
    <property type="protein sequence ID" value="Pan_g18940.t1"/>
    <property type="gene ID" value="Pan_g18940"/>
</dbReference>
<organism evidence="2 3">
    <name type="scientific">Panagrellus redivivus</name>
    <name type="common">Microworm</name>
    <dbReference type="NCBI Taxonomy" id="6233"/>
    <lineage>
        <taxon>Eukaryota</taxon>
        <taxon>Metazoa</taxon>
        <taxon>Ecdysozoa</taxon>
        <taxon>Nematoda</taxon>
        <taxon>Chromadorea</taxon>
        <taxon>Rhabditida</taxon>
        <taxon>Tylenchina</taxon>
        <taxon>Panagrolaimomorpha</taxon>
        <taxon>Panagrolaimoidea</taxon>
        <taxon>Panagrolaimidae</taxon>
        <taxon>Panagrellus</taxon>
    </lineage>
</organism>
<name>A0A7E4VCY9_PANRE</name>
<sequence length="108" mass="11765">MLSVFVGKCRQARPGRCLLRWSVTLRLPVVALYLVTGTAKSEVNGSPVETGSAPAVNEAQEGGVCNQVRYAGSSTPIGYIRACQRRRKHLQSVFRSIRFIGSVPQDVC</sequence>
<evidence type="ECO:0000313" key="2">
    <source>
        <dbReference type="Proteomes" id="UP000492821"/>
    </source>
</evidence>
<reference evidence="3" key="2">
    <citation type="submission" date="2020-10" db="UniProtKB">
        <authorList>
            <consortium name="WormBaseParasite"/>
        </authorList>
    </citation>
    <scope>IDENTIFICATION</scope>
</reference>
<accession>A0A7E4VCY9</accession>
<evidence type="ECO:0000256" key="1">
    <source>
        <dbReference type="SAM" id="SignalP"/>
    </source>
</evidence>
<dbReference type="Proteomes" id="UP000492821">
    <property type="component" value="Unassembled WGS sequence"/>
</dbReference>
<feature type="chain" id="PRO_5028939167" evidence="1">
    <location>
        <begin position="40"/>
        <end position="108"/>
    </location>
</feature>
<proteinExistence type="predicted"/>
<dbReference type="AlphaFoldDB" id="A0A7E4VCY9"/>
<evidence type="ECO:0000313" key="3">
    <source>
        <dbReference type="WBParaSite" id="Pan_g18940.t1"/>
    </source>
</evidence>
<protein>
    <submittedName>
        <fullName evidence="3">Secreted protein</fullName>
    </submittedName>
</protein>
<reference evidence="2" key="1">
    <citation type="journal article" date="2013" name="Genetics">
        <title>The draft genome and transcriptome of Panagrellus redivivus are shaped by the harsh demands of a free-living lifestyle.</title>
        <authorList>
            <person name="Srinivasan J."/>
            <person name="Dillman A.R."/>
            <person name="Macchietto M.G."/>
            <person name="Heikkinen L."/>
            <person name="Lakso M."/>
            <person name="Fracchia K.M."/>
            <person name="Antoshechkin I."/>
            <person name="Mortazavi A."/>
            <person name="Wong G."/>
            <person name="Sternberg P.W."/>
        </authorList>
    </citation>
    <scope>NUCLEOTIDE SEQUENCE [LARGE SCALE GENOMIC DNA]</scope>
    <source>
        <strain evidence="2">MT8872</strain>
    </source>
</reference>
<feature type="signal peptide" evidence="1">
    <location>
        <begin position="1"/>
        <end position="39"/>
    </location>
</feature>
<keyword evidence="2" id="KW-1185">Reference proteome</keyword>